<comment type="caution">
    <text evidence="1">The sequence shown here is derived from an EMBL/GenBank/DDBJ whole genome shotgun (WGS) entry which is preliminary data.</text>
</comment>
<dbReference type="AlphaFoldDB" id="A0A4R9JBX7"/>
<dbReference type="EMBL" id="RQGA01000015">
    <property type="protein sequence ID" value="TGL36056.1"/>
    <property type="molecule type" value="Genomic_DNA"/>
</dbReference>
<evidence type="ECO:0000313" key="2">
    <source>
        <dbReference type="Proteomes" id="UP000298125"/>
    </source>
</evidence>
<evidence type="ECO:0000313" key="1">
    <source>
        <dbReference type="EMBL" id="TGL36056.1"/>
    </source>
</evidence>
<sequence>MRGKLDFELQLKKIPLQFKTKSDFATAEGNNAAWICICGELLVGRSYFQFGDTCYTKCPNCQRRYRVNPDSKKKAFDVVEF</sequence>
<dbReference type="RefSeq" id="WP_135580797.1">
    <property type="nucleotide sequence ID" value="NZ_RQGA01000015.1"/>
</dbReference>
<organism evidence="1 2">
    <name type="scientific">Leptospira perdikensis</name>
    <dbReference type="NCBI Taxonomy" id="2484948"/>
    <lineage>
        <taxon>Bacteria</taxon>
        <taxon>Pseudomonadati</taxon>
        <taxon>Spirochaetota</taxon>
        <taxon>Spirochaetia</taxon>
        <taxon>Leptospirales</taxon>
        <taxon>Leptospiraceae</taxon>
        <taxon>Leptospira</taxon>
    </lineage>
</organism>
<dbReference type="Proteomes" id="UP000298125">
    <property type="component" value="Unassembled WGS sequence"/>
</dbReference>
<keyword evidence="2" id="KW-1185">Reference proteome</keyword>
<proteinExistence type="predicted"/>
<reference evidence="1" key="1">
    <citation type="journal article" date="2019" name="PLoS Negl. Trop. Dis.">
        <title>Revisiting the worldwide diversity of Leptospira species in the environment.</title>
        <authorList>
            <person name="Vincent A.T."/>
            <person name="Schiettekatte O."/>
            <person name="Bourhy P."/>
            <person name="Veyrier F.J."/>
            <person name="Picardeau M."/>
        </authorList>
    </citation>
    <scope>NUCLEOTIDE SEQUENCE [LARGE SCALE GENOMIC DNA]</scope>
    <source>
        <strain evidence="1">201702692</strain>
    </source>
</reference>
<gene>
    <name evidence="1" type="ORF">EHQ49_16695</name>
</gene>
<accession>A0A4R9JBX7</accession>
<protein>
    <submittedName>
        <fullName evidence="1">Uncharacterized protein</fullName>
    </submittedName>
</protein>
<dbReference type="OrthoDB" id="6401294at2"/>
<name>A0A4R9JBX7_9LEPT</name>